<evidence type="ECO:0008006" key="3">
    <source>
        <dbReference type="Google" id="ProtNLM"/>
    </source>
</evidence>
<dbReference type="InterPro" id="IPR007833">
    <property type="entry name" value="Capsule_polysaccharide_synth"/>
</dbReference>
<organism evidence="1 2">
    <name type="scientific">Vibrio metschnikovii</name>
    <dbReference type="NCBI Taxonomy" id="28172"/>
    <lineage>
        <taxon>Bacteria</taxon>
        <taxon>Pseudomonadati</taxon>
        <taxon>Pseudomonadota</taxon>
        <taxon>Gammaproteobacteria</taxon>
        <taxon>Vibrionales</taxon>
        <taxon>Vibrionaceae</taxon>
        <taxon>Vibrio</taxon>
    </lineage>
</organism>
<proteinExistence type="predicted"/>
<dbReference type="CDD" id="cd16439">
    <property type="entry name" value="beta_Kdo_transferase_KpsC_2"/>
    <property type="match status" value="1"/>
</dbReference>
<dbReference type="GO" id="GO:0000271">
    <property type="term" value="P:polysaccharide biosynthetic process"/>
    <property type="evidence" value="ECO:0007669"/>
    <property type="project" value="InterPro"/>
</dbReference>
<keyword evidence="2" id="KW-1185">Reference proteome</keyword>
<evidence type="ECO:0000313" key="1">
    <source>
        <dbReference type="EMBL" id="MBC5851933.1"/>
    </source>
</evidence>
<gene>
    <name evidence="1" type="ORF">H8Q88_13580</name>
</gene>
<dbReference type="RefSeq" id="WP_187026505.1">
    <property type="nucleotide sequence ID" value="NZ_JACRUP010000009.1"/>
</dbReference>
<dbReference type="Proteomes" id="UP000615796">
    <property type="component" value="Unassembled WGS sequence"/>
</dbReference>
<dbReference type="EMBL" id="JACRUP010000009">
    <property type="protein sequence ID" value="MBC5851933.1"/>
    <property type="molecule type" value="Genomic_DNA"/>
</dbReference>
<name>A0A9X0RAX2_VIBME</name>
<accession>A0A9X0RAX2</accession>
<dbReference type="GO" id="GO:0015774">
    <property type="term" value="P:polysaccharide transport"/>
    <property type="evidence" value="ECO:0007669"/>
    <property type="project" value="InterPro"/>
</dbReference>
<protein>
    <recommendedName>
        <fullName evidence="3">Beta-3-deoxy-D-manno-oct-2-ulosonic acid transferase</fullName>
    </recommendedName>
</protein>
<comment type="caution">
    <text evidence="1">The sequence shown here is derived from an EMBL/GenBank/DDBJ whole genome shotgun (WGS) entry which is preliminary data.</text>
</comment>
<dbReference type="AlphaFoldDB" id="A0A9X0RAX2"/>
<reference evidence="1" key="1">
    <citation type="submission" date="2020-08" db="EMBL/GenBank/DDBJ databases">
        <title>Genome Sequencing and Pan-Genome Analysis of Migratory bird Vibrio Strains, Inner Mongolia.</title>
        <authorList>
            <person name="Zheng L."/>
        </authorList>
    </citation>
    <scope>NUCLEOTIDE SEQUENCE</scope>
    <source>
        <strain evidence="1">M13F</strain>
    </source>
</reference>
<sequence>MVRLFRHRSAERLVWPAPCAPKRRQGKQPLMSVAKPRQLPDNRLSDNAVSWQAEHQAWLEQIQQSQLSVFSHTYQPMEQHNPPPYILWVLGKQPCTHTLSQAVMTYAKSVNCVIYLMVESQDSGESHAQLTRHQRTYRLASDEVYWLDEFADKGRWLRDAQVIITDQWLSTIEAAIYRKAVMVYGEVAQRLRAWTQPSTATELLHKIEWNDWQQQQLLLATWFSQHCQVWHPEWQQSCSVSQAIAWLEVQFSARRRLPAKVGFLAVKRFWRASFNAFFQGCQRQFVAQPEGLTVGVVPVLWGNRTQLAQDSQQVLRVEDGFLRSVGLGALFTRPLSWVVDDLGLYFDATRPSRLEHFLQHHVFTQRDCQQAEQLQQQLLRANVTKYNTGQGDWQPVNSEQPIILVVGQVENDASIEFGSPIIKTNIELLRQVRRENPQAYLLYKPHPDVVAGARASGKNESQAHQWCDQVITHIGIDQLYHHVDEVHVISSLAGFEALLRHKKVVCYGQPFYSGWGLTLDKAPMARRTRQLTLNELIFASLIWYPLYISPVTGYYCSASQTVEHLQQWKNSRSPRLAKLKVVGAKWVRTLIGIR</sequence>
<dbReference type="Pfam" id="PF05159">
    <property type="entry name" value="Capsule_synth"/>
    <property type="match status" value="1"/>
</dbReference>
<evidence type="ECO:0000313" key="2">
    <source>
        <dbReference type="Proteomes" id="UP000615796"/>
    </source>
</evidence>